<dbReference type="EMBL" id="GL870948">
    <property type="protein sequence ID" value="EGC39976.1"/>
    <property type="molecule type" value="Genomic_DNA"/>
</dbReference>
<organism evidence="1 2">
    <name type="scientific">Dictyostelium purpureum</name>
    <name type="common">Slime mold</name>
    <dbReference type="NCBI Taxonomy" id="5786"/>
    <lineage>
        <taxon>Eukaryota</taxon>
        <taxon>Amoebozoa</taxon>
        <taxon>Evosea</taxon>
        <taxon>Eumycetozoa</taxon>
        <taxon>Dictyostelia</taxon>
        <taxon>Dictyosteliales</taxon>
        <taxon>Dictyosteliaceae</taxon>
        <taxon>Dictyostelium</taxon>
    </lineage>
</organism>
<dbReference type="KEGG" id="dpp:DICPUDRAFT_74489"/>
<dbReference type="eggNOG" id="ENOG502RCBC">
    <property type="taxonomic scope" value="Eukaryota"/>
</dbReference>
<keyword evidence="2" id="KW-1185">Reference proteome</keyword>
<dbReference type="FunCoup" id="F0Z7W4">
    <property type="interactions" value="1"/>
</dbReference>
<dbReference type="RefSeq" id="XP_003283479.1">
    <property type="nucleotide sequence ID" value="XM_003283431.1"/>
</dbReference>
<reference evidence="2" key="1">
    <citation type="journal article" date="2011" name="Genome Biol.">
        <title>Comparative genomics of the social amoebae Dictyostelium discoideum and Dictyostelium purpureum.</title>
        <authorList>
            <consortium name="US DOE Joint Genome Institute (JGI-PGF)"/>
            <person name="Sucgang R."/>
            <person name="Kuo A."/>
            <person name="Tian X."/>
            <person name="Salerno W."/>
            <person name="Parikh A."/>
            <person name="Feasley C.L."/>
            <person name="Dalin E."/>
            <person name="Tu H."/>
            <person name="Huang E."/>
            <person name="Barry K."/>
            <person name="Lindquist E."/>
            <person name="Shapiro H."/>
            <person name="Bruce D."/>
            <person name="Schmutz J."/>
            <person name="Salamov A."/>
            <person name="Fey P."/>
            <person name="Gaudet P."/>
            <person name="Anjard C."/>
            <person name="Babu M.M."/>
            <person name="Basu S."/>
            <person name="Bushmanova Y."/>
            <person name="van der Wel H."/>
            <person name="Katoh-Kurasawa M."/>
            <person name="Dinh C."/>
            <person name="Coutinho P.M."/>
            <person name="Saito T."/>
            <person name="Elias M."/>
            <person name="Schaap P."/>
            <person name="Kay R.R."/>
            <person name="Henrissat B."/>
            <person name="Eichinger L."/>
            <person name="Rivero F."/>
            <person name="Putnam N.H."/>
            <person name="West C.M."/>
            <person name="Loomis W.F."/>
            <person name="Chisholm R.L."/>
            <person name="Shaulsky G."/>
            <person name="Strassmann J.E."/>
            <person name="Queller D.C."/>
            <person name="Kuspa A."/>
            <person name="Grigoriev I.V."/>
        </authorList>
    </citation>
    <scope>NUCLEOTIDE SEQUENCE [LARGE SCALE GENOMIC DNA]</scope>
    <source>
        <strain evidence="2">QSDP1</strain>
    </source>
</reference>
<name>F0Z7W4_DICPU</name>
<dbReference type="OrthoDB" id="10684555at2759"/>
<protein>
    <submittedName>
        <fullName evidence="1">Uncharacterized protein</fullName>
    </submittedName>
</protein>
<evidence type="ECO:0000313" key="1">
    <source>
        <dbReference type="EMBL" id="EGC39976.1"/>
    </source>
</evidence>
<accession>F0Z7W4</accession>
<proteinExistence type="predicted"/>
<evidence type="ECO:0000313" key="2">
    <source>
        <dbReference type="Proteomes" id="UP000001064"/>
    </source>
</evidence>
<dbReference type="AlphaFoldDB" id="F0Z7W4"/>
<dbReference type="OMA" id="IEWIYFS"/>
<dbReference type="InParanoid" id="F0Z7W4"/>
<dbReference type="Proteomes" id="UP000001064">
    <property type="component" value="Unassembled WGS sequence"/>
</dbReference>
<gene>
    <name evidence="1" type="ORF">DICPUDRAFT_74489</name>
</gene>
<dbReference type="VEuPathDB" id="AmoebaDB:DICPUDRAFT_74489"/>
<dbReference type="GeneID" id="10509426"/>
<sequence length="888" mass="104325">MDDVISLFNKNFKFDNNNNNNNNNNSSNNTNINSNNNDCIKSIETLISSLNNNKFNISSYKSSEIKTLFALLKSLPFNKNEEYDGTIPSGNNNNYNNSNNIEDGGDIIFEQKEEYSDTDYRLFSTIRREGIELIFQIIPIVLENSFHYDSSLITPILLSCCSTNNDSPISFKLIIAQNMNKLFYNFLIFQKSNYKYLLPYMHDIIQYILYSLKNTMNLKIHIEVLNLFEMICNYNDIITNIDFFNFYLKNIYQALLEGIIIKQSPDKGDQGQKEFIYDQILEPENELSIIRSKCLNILNIVSNLKIDHKNNLIQLLLEIYNSDNNNSNNSNNTSEFNETSKKELLSKCLNEIKYFDNNREESLKLLFEVYFINKDNNTPIEWIYFSSILDGFSVYYYEQFKINNTSSEPKYFNNIFNRMDQLITISNPVFQISVLNFIETLIKINILPIYTVVSMYIKVSKYTAPQYRDKIQIETLASLTKQLVILLNKENGNLCDEKQYETKVLNEVWSILISNFKNVSNTFLKYDYLKIFSILVISSPDERNQSDPILYDLFNTILSELNFLIAEYENFATNKYKTKPILNCLDFLNNTLGFVSNRIDLNLDRNINRLLILGMDSFNDEIEFQVLRLLSNKFQCHLIQCPFIDTDQLKTLMQKIYKLLIDKRIFINYYAHIALSNLINSMYAPQIQQYIQEILQQISNYYLETFFNSSSNQIYQNFKLNYTLINYYINNTKSTISQHNNHQQKDFDILKNFKIIISITFSRLLLNCDYYNTFVLKLFSNIFDSWCSNINDVENENDEKDQAVILLLDLIYSDPNLMCFNPNQAYNLRKTIHKWCNFTFDNSNNNNNILKSINFKLNQSSTKLVNSSPAIKNKFKNLKNLNLCENFL</sequence>